<keyword evidence="3" id="KW-1185">Reference proteome</keyword>
<evidence type="ECO:0000256" key="1">
    <source>
        <dbReference type="SAM" id="MobiDB-lite"/>
    </source>
</evidence>
<proteinExistence type="predicted"/>
<name>A0A9N8WFM4_9GLOM</name>
<organism evidence="2 3">
    <name type="scientific">Ambispora leptoticha</name>
    <dbReference type="NCBI Taxonomy" id="144679"/>
    <lineage>
        <taxon>Eukaryota</taxon>
        <taxon>Fungi</taxon>
        <taxon>Fungi incertae sedis</taxon>
        <taxon>Mucoromycota</taxon>
        <taxon>Glomeromycotina</taxon>
        <taxon>Glomeromycetes</taxon>
        <taxon>Archaeosporales</taxon>
        <taxon>Ambisporaceae</taxon>
        <taxon>Ambispora</taxon>
    </lineage>
</organism>
<dbReference type="Proteomes" id="UP000789508">
    <property type="component" value="Unassembled WGS sequence"/>
</dbReference>
<dbReference type="OrthoDB" id="2305077at2759"/>
<sequence length="362" mass="40721">MFIIFNKIYIIATCCLIILSYITPTTLADCLQQFRTSKCTPCQNTLFSLSTHTQLNDPDSPLICQPYLRLTNFIADNHKTSGKKSAGISVKDKNDDLILIRETDTFCSLPNSCDSTTAENGWQKIQADCKHEIQNAYDETGKTIIFLFGVYYFAVPEYQAICTKSSSGGYSWDQISLQSHQYIEKNYAQPNQVVYTTDYEFPPETHIDYSFKSQNKIDYSAKTPSSIICSQDFLILAKIYFDFVNANPPDLAFQPILSLLAQLKSNITAANCSSLFDFGGDKGLLENYGNGDKNKSSNVSPDWGNQPILSGKNKEKANGNNNSSDTSSNAYSWTRRNVDKDRTTPSLETMFRWNSDDTSMFK</sequence>
<protein>
    <submittedName>
        <fullName evidence="2">11828_t:CDS:1</fullName>
    </submittedName>
</protein>
<evidence type="ECO:0000313" key="3">
    <source>
        <dbReference type="Proteomes" id="UP000789508"/>
    </source>
</evidence>
<feature type="region of interest" description="Disordered" evidence="1">
    <location>
        <begin position="292"/>
        <end position="337"/>
    </location>
</feature>
<accession>A0A9N8WFM4</accession>
<feature type="compositionally biased region" description="Low complexity" evidence="1">
    <location>
        <begin position="318"/>
        <end position="332"/>
    </location>
</feature>
<dbReference type="AlphaFoldDB" id="A0A9N8WFM4"/>
<dbReference type="EMBL" id="CAJVPS010000459">
    <property type="protein sequence ID" value="CAG8487539.1"/>
    <property type="molecule type" value="Genomic_DNA"/>
</dbReference>
<gene>
    <name evidence="2" type="ORF">ALEPTO_LOCUS2810</name>
</gene>
<evidence type="ECO:0000313" key="2">
    <source>
        <dbReference type="EMBL" id="CAG8487539.1"/>
    </source>
</evidence>
<comment type="caution">
    <text evidence="2">The sequence shown here is derived from an EMBL/GenBank/DDBJ whole genome shotgun (WGS) entry which is preliminary data.</text>
</comment>
<reference evidence="2" key="1">
    <citation type="submission" date="2021-06" db="EMBL/GenBank/DDBJ databases">
        <authorList>
            <person name="Kallberg Y."/>
            <person name="Tangrot J."/>
            <person name="Rosling A."/>
        </authorList>
    </citation>
    <scope>NUCLEOTIDE SEQUENCE</scope>
    <source>
        <strain evidence="2">FL130A</strain>
    </source>
</reference>